<sequence length="157" mass="16442">MAQRDLLCPSAAAEPGVIVLGIRRADGTIGYLPGQLTADADFVAAVRDRASTDFRFAAPCARGGCGHWRADPPPDSSSPSSDRSSAGPPSGQCSLIGRLRDVVADQYQADELPRCAIRASCRWFAQDGRDACRICPVVTRASGAPASADPSQEGTPR</sequence>
<gene>
    <name evidence="2" type="ORF">GCM10009810_17270</name>
</gene>
<dbReference type="EMBL" id="BAAAPN010000044">
    <property type="protein sequence ID" value="GAA1758244.1"/>
    <property type="molecule type" value="Genomic_DNA"/>
</dbReference>
<name>A0ABN2KK19_9MICO</name>
<feature type="region of interest" description="Disordered" evidence="1">
    <location>
        <begin position="64"/>
        <end position="93"/>
    </location>
</feature>
<evidence type="ECO:0000256" key="1">
    <source>
        <dbReference type="SAM" id="MobiDB-lite"/>
    </source>
</evidence>
<proteinExistence type="predicted"/>
<dbReference type="Proteomes" id="UP001501475">
    <property type="component" value="Unassembled WGS sequence"/>
</dbReference>
<evidence type="ECO:0000313" key="2">
    <source>
        <dbReference type="EMBL" id="GAA1758244.1"/>
    </source>
</evidence>
<accession>A0ABN2KK19</accession>
<reference evidence="2 3" key="1">
    <citation type="journal article" date="2019" name="Int. J. Syst. Evol. Microbiol.">
        <title>The Global Catalogue of Microorganisms (GCM) 10K type strain sequencing project: providing services to taxonomists for standard genome sequencing and annotation.</title>
        <authorList>
            <consortium name="The Broad Institute Genomics Platform"/>
            <consortium name="The Broad Institute Genome Sequencing Center for Infectious Disease"/>
            <person name="Wu L."/>
            <person name="Ma J."/>
        </authorList>
    </citation>
    <scope>NUCLEOTIDE SEQUENCE [LARGE SCALE GENOMIC DNA]</scope>
    <source>
        <strain evidence="2 3">JCM 15591</strain>
    </source>
</reference>
<organism evidence="2 3">
    <name type="scientific">Nostocoides vanveenii</name>
    <dbReference type="NCBI Taxonomy" id="330835"/>
    <lineage>
        <taxon>Bacteria</taxon>
        <taxon>Bacillati</taxon>
        <taxon>Actinomycetota</taxon>
        <taxon>Actinomycetes</taxon>
        <taxon>Micrococcales</taxon>
        <taxon>Intrasporangiaceae</taxon>
        <taxon>Nostocoides</taxon>
    </lineage>
</organism>
<evidence type="ECO:0000313" key="3">
    <source>
        <dbReference type="Proteomes" id="UP001501475"/>
    </source>
</evidence>
<dbReference type="RefSeq" id="WP_324388181.1">
    <property type="nucleotide sequence ID" value="NZ_BAAAPN010000044.1"/>
</dbReference>
<feature type="compositionally biased region" description="Low complexity" evidence="1">
    <location>
        <begin position="77"/>
        <end position="91"/>
    </location>
</feature>
<protein>
    <submittedName>
        <fullName evidence="2">Uncharacterized protein</fullName>
    </submittedName>
</protein>
<comment type="caution">
    <text evidence="2">The sequence shown here is derived from an EMBL/GenBank/DDBJ whole genome shotgun (WGS) entry which is preliminary data.</text>
</comment>
<keyword evidence="3" id="KW-1185">Reference proteome</keyword>